<protein>
    <recommendedName>
        <fullName evidence="1">RNase H type-1 domain-containing protein</fullName>
    </recommendedName>
</protein>
<accession>A0ABM3R479</accession>
<dbReference type="InterPro" id="IPR044730">
    <property type="entry name" value="RNase_H-like_dom_plant"/>
</dbReference>
<proteinExistence type="predicted"/>
<dbReference type="GeneID" id="130465615"/>
<dbReference type="SUPFAM" id="SSF53098">
    <property type="entry name" value="Ribonuclease H-like"/>
    <property type="match status" value="1"/>
</dbReference>
<feature type="domain" description="RNase H type-1" evidence="1">
    <location>
        <begin position="1"/>
        <end position="80"/>
    </location>
</feature>
<sequence>MAEALALHKGIQEAIKLNIKDIYIEGDNLLVINSLKGIWTPPWKLQNIIQDSRTLLQHFHSTHIKHIFREANRAADWIANVGHLIVEPLCIPPNSSPNLDNIVQSDSLGFTLVRRGT</sequence>
<dbReference type="CDD" id="cd06222">
    <property type="entry name" value="RNase_H_like"/>
    <property type="match status" value="1"/>
</dbReference>
<dbReference type="PANTHER" id="PTHR47723:SF23">
    <property type="entry name" value="REVERSE TRANSCRIPTASE-LIKE PROTEIN"/>
    <property type="match status" value="1"/>
</dbReference>
<dbReference type="PANTHER" id="PTHR47723">
    <property type="entry name" value="OS05G0353850 PROTEIN"/>
    <property type="match status" value="1"/>
</dbReference>
<reference evidence="2" key="1">
    <citation type="journal article" date="2021" name="Nat. Commun.">
        <title>Genomic analyses provide insights into spinach domestication and the genetic basis of agronomic traits.</title>
        <authorList>
            <person name="Cai X."/>
            <person name="Sun X."/>
            <person name="Xu C."/>
            <person name="Sun H."/>
            <person name="Wang X."/>
            <person name="Ge C."/>
            <person name="Zhang Z."/>
            <person name="Wang Q."/>
            <person name="Fei Z."/>
            <person name="Jiao C."/>
            <person name="Wang Q."/>
        </authorList>
    </citation>
    <scope>NUCLEOTIDE SEQUENCE [LARGE SCALE GENOMIC DNA]</scope>
    <source>
        <strain evidence="2">cv. Varoflay</strain>
    </source>
</reference>
<dbReference type="InterPro" id="IPR002156">
    <property type="entry name" value="RNaseH_domain"/>
</dbReference>
<dbReference type="Pfam" id="PF13456">
    <property type="entry name" value="RVT_3"/>
    <property type="match status" value="1"/>
</dbReference>
<dbReference type="RefSeq" id="XP_056690427.1">
    <property type="nucleotide sequence ID" value="XM_056834449.1"/>
</dbReference>
<reference evidence="3" key="2">
    <citation type="submission" date="2025-08" db="UniProtKB">
        <authorList>
            <consortium name="RefSeq"/>
        </authorList>
    </citation>
    <scope>IDENTIFICATION</scope>
    <source>
        <tissue evidence="3">Leaf</tissue>
    </source>
</reference>
<dbReference type="InterPro" id="IPR053151">
    <property type="entry name" value="RNase_H-like"/>
</dbReference>
<evidence type="ECO:0000259" key="1">
    <source>
        <dbReference type="Pfam" id="PF13456"/>
    </source>
</evidence>
<dbReference type="Proteomes" id="UP000813463">
    <property type="component" value="Chromosome 1"/>
</dbReference>
<evidence type="ECO:0000313" key="2">
    <source>
        <dbReference type="Proteomes" id="UP000813463"/>
    </source>
</evidence>
<organism evidence="2 3">
    <name type="scientific">Spinacia oleracea</name>
    <name type="common">Spinach</name>
    <dbReference type="NCBI Taxonomy" id="3562"/>
    <lineage>
        <taxon>Eukaryota</taxon>
        <taxon>Viridiplantae</taxon>
        <taxon>Streptophyta</taxon>
        <taxon>Embryophyta</taxon>
        <taxon>Tracheophyta</taxon>
        <taxon>Spermatophyta</taxon>
        <taxon>Magnoliopsida</taxon>
        <taxon>eudicotyledons</taxon>
        <taxon>Gunneridae</taxon>
        <taxon>Pentapetalae</taxon>
        <taxon>Caryophyllales</taxon>
        <taxon>Chenopodiaceae</taxon>
        <taxon>Chenopodioideae</taxon>
        <taxon>Anserineae</taxon>
        <taxon>Spinacia</taxon>
    </lineage>
</organism>
<evidence type="ECO:0000313" key="3">
    <source>
        <dbReference type="RefSeq" id="XP_056690427.1"/>
    </source>
</evidence>
<gene>
    <name evidence="3" type="primary">LOC130465615</name>
</gene>
<dbReference type="InterPro" id="IPR012337">
    <property type="entry name" value="RNaseH-like_sf"/>
</dbReference>
<keyword evidence="2" id="KW-1185">Reference proteome</keyword>
<dbReference type="Gene3D" id="3.30.420.10">
    <property type="entry name" value="Ribonuclease H-like superfamily/Ribonuclease H"/>
    <property type="match status" value="1"/>
</dbReference>
<dbReference type="InterPro" id="IPR036397">
    <property type="entry name" value="RNaseH_sf"/>
</dbReference>
<name>A0ABM3R479_SPIOL</name>